<feature type="region of interest" description="Disordered" evidence="1">
    <location>
        <begin position="1"/>
        <end position="46"/>
    </location>
</feature>
<feature type="region of interest" description="Disordered" evidence="1">
    <location>
        <begin position="122"/>
        <end position="143"/>
    </location>
</feature>
<keyword evidence="3" id="KW-1185">Reference proteome</keyword>
<sequence length="143" mass="15925">MTQDASDRLIPHETPKALSPLPPHSTRSRAGRPSPRLPSYGPTRPDVSFLTIAGIAVSARFYTWIHTSRCDVLSLTMRYLSLSTSHPSLTTPIDTTPLVILGHIARRFSTNLDDQHRATHWPHINADHDPRPTSSIPHHAPHI</sequence>
<feature type="compositionally biased region" description="Basic and acidic residues" evidence="1">
    <location>
        <begin position="1"/>
        <end position="15"/>
    </location>
</feature>
<evidence type="ECO:0000256" key="1">
    <source>
        <dbReference type="SAM" id="MobiDB-lite"/>
    </source>
</evidence>
<proteinExistence type="predicted"/>
<name>A0AAD7AYE4_9AGAR</name>
<evidence type="ECO:0000313" key="3">
    <source>
        <dbReference type="Proteomes" id="UP001221142"/>
    </source>
</evidence>
<accession>A0AAD7AYE4</accession>
<gene>
    <name evidence="2" type="ORF">FB45DRAFT_881254</name>
</gene>
<organism evidence="2 3">
    <name type="scientific">Roridomyces roridus</name>
    <dbReference type="NCBI Taxonomy" id="1738132"/>
    <lineage>
        <taxon>Eukaryota</taxon>
        <taxon>Fungi</taxon>
        <taxon>Dikarya</taxon>
        <taxon>Basidiomycota</taxon>
        <taxon>Agaricomycotina</taxon>
        <taxon>Agaricomycetes</taxon>
        <taxon>Agaricomycetidae</taxon>
        <taxon>Agaricales</taxon>
        <taxon>Marasmiineae</taxon>
        <taxon>Mycenaceae</taxon>
        <taxon>Roridomyces</taxon>
    </lineage>
</organism>
<evidence type="ECO:0000313" key="2">
    <source>
        <dbReference type="EMBL" id="KAJ7603729.1"/>
    </source>
</evidence>
<dbReference type="AlphaFoldDB" id="A0AAD7AYE4"/>
<dbReference type="Proteomes" id="UP001221142">
    <property type="component" value="Unassembled WGS sequence"/>
</dbReference>
<comment type="caution">
    <text evidence="2">The sequence shown here is derived from an EMBL/GenBank/DDBJ whole genome shotgun (WGS) entry which is preliminary data.</text>
</comment>
<dbReference type="EMBL" id="JARKIF010000125">
    <property type="protein sequence ID" value="KAJ7603729.1"/>
    <property type="molecule type" value="Genomic_DNA"/>
</dbReference>
<reference evidence="2" key="1">
    <citation type="submission" date="2023-03" db="EMBL/GenBank/DDBJ databases">
        <title>Massive genome expansion in bonnet fungi (Mycena s.s.) driven by repeated elements and novel gene families across ecological guilds.</title>
        <authorList>
            <consortium name="Lawrence Berkeley National Laboratory"/>
            <person name="Harder C.B."/>
            <person name="Miyauchi S."/>
            <person name="Viragh M."/>
            <person name="Kuo A."/>
            <person name="Thoen E."/>
            <person name="Andreopoulos B."/>
            <person name="Lu D."/>
            <person name="Skrede I."/>
            <person name="Drula E."/>
            <person name="Henrissat B."/>
            <person name="Morin E."/>
            <person name="Kohler A."/>
            <person name="Barry K."/>
            <person name="LaButti K."/>
            <person name="Morin E."/>
            <person name="Salamov A."/>
            <person name="Lipzen A."/>
            <person name="Mereny Z."/>
            <person name="Hegedus B."/>
            <person name="Baldrian P."/>
            <person name="Stursova M."/>
            <person name="Weitz H."/>
            <person name="Taylor A."/>
            <person name="Grigoriev I.V."/>
            <person name="Nagy L.G."/>
            <person name="Martin F."/>
            <person name="Kauserud H."/>
        </authorList>
    </citation>
    <scope>NUCLEOTIDE SEQUENCE</scope>
    <source>
        <strain evidence="2">9284</strain>
    </source>
</reference>
<protein>
    <submittedName>
        <fullName evidence="2">Uncharacterized protein</fullName>
    </submittedName>
</protein>